<reference evidence="1 2" key="1">
    <citation type="submission" date="2020-02" db="EMBL/GenBank/DDBJ databases">
        <authorList>
            <person name="Ferguson B K."/>
        </authorList>
    </citation>
    <scope>NUCLEOTIDE SEQUENCE [LARGE SCALE GENOMIC DNA]</scope>
</reference>
<evidence type="ECO:0000313" key="1">
    <source>
        <dbReference type="EMBL" id="CAB0036351.1"/>
    </source>
</evidence>
<dbReference type="AlphaFoldDB" id="A0A6H5IH38"/>
<name>A0A6H5IH38_9HYME</name>
<protein>
    <submittedName>
        <fullName evidence="1">Uncharacterized protein</fullName>
    </submittedName>
</protein>
<accession>A0A6H5IH38</accession>
<evidence type="ECO:0000313" key="2">
    <source>
        <dbReference type="Proteomes" id="UP000479190"/>
    </source>
</evidence>
<gene>
    <name evidence="1" type="ORF">TBRA_LOCUS8222</name>
</gene>
<organism evidence="1 2">
    <name type="scientific">Trichogramma brassicae</name>
    <dbReference type="NCBI Taxonomy" id="86971"/>
    <lineage>
        <taxon>Eukaryota</taxon>
        <taxon>Metazoa</taxon>
        <taxon>Ecdysozoa</taxon>
        <taxon>Arthropoda</taxon>
        <taxon>Hexapoda</taxon>
        <taxon>Insecta</taxon>
        <taxon>Pterygota</taxon>
        <taxon>Neoptera</taxon>
        <taxon>Endopterygota</taxon>
        <taxon>Hymenoptera</taxon>
        <taxon>Apocrita</taxon>
        <taxon>Proctotrupomorpha</taxon>
        <taxon>Chalcidoidea</taxon>
        <taxon>Trichogrammatidae</taxon>
        <taxon>Trichogramma</taxon>
    </lineage>
</organism>
<dbReference type="Proteomes" id="UP000479190">
    <property type="component" value="Unassembled WGS sequence"/>
</dbReference>
<keyword evidence="2" id="KW-1185">Reference proteome</keyword>
<proteinExistence type="predicted"/>
<dbReference type="EMBL" id="CADCXV010000815">
    <property type="protein sequence ID" value="CAB0036351.1"/>
    <property type="molecule type" value="Genomic_DNA"/>
</dbReference>
<sequence length="131" mass="14998">MALLKPSKQSCIDALHHPIATFSSLTPLNLHRYIQIHYLDAEVITNLVLRSLWPRETYSLLSKANIAAHKLALPDLWSGTSSYTCGKPHSLNFCPWLLKRISIFSLRKTNDAIGRHRELHPQILICYTLHM</sequence>